<comment type="subcellular location">
    <subcellularLocation>
        <location evidence="1">Cell membrane</location>
        <topology evidence="1">Multi-pass membrane protein</topology>
    </subcellularLocation>
</comment>
<evidence type="ECO:0000259" key="8">
    <source>
        <dbReference type="Pfam" id="PF02687"/>
    </source>
</evidence>
<evidence type="ECO:0000256" key="4">
    <source>
        <dbReference type="ARBA" id="ARBA00022989"/>
    </source>
</evidence>
<keyword evidence="11" id="KW-1185">Reference proteome</keyword>
<dbReference type="EMBL" id="SOAZ01000012">
    <property type="protein sequence ID" value="TDT57260.1"/>
    <property type="molecule type" value="Genomic_DNA"/>
</dbReference>
<dbReference type="InterPro" id="IPR003838">
    <property type="entry name" value="ABC3_permease_C"/>
</dbReference>
<dbReference type="Pfam" id="PF12704">
    <property type="entry name" value="MacB_PCD"/>
    <property type="match status" value="1"/>
</dbReference>
<proteinExistence type="inferred from homology"/>
<protein>
    <submittedName>
        <fullName evidence="10">Putative ABC transport system permease protein</fullName>
    </submittedName>
</protein>
<gene>
    <name evidence="10" type="ORF">EDD71_11240</name>
</gene>
<dbReference type="RefSeq" id="WP_133628308.1">
    <property type="nucleotide sequence ID" value="NZ_SOAZ01000012.1"/>
</dbReference>
<comment type="caution">
    <text evidence="10">The sequence shown here is derived from an EMBL/GenBank/DDBJ whole genome shotgun (WGS) entry which is preliminary data.</text>
</comment>
<dbReference type="GO" id="GO:0005886">
    <property type="term" value="C:plasma membrane"/>
    <property type="evidence" value="ECO:0007669"/>
    <property type="project" value="UniProtKB-SubCell"/>
</dbReference>
<feature type="domain" description="MacB-like periplasmic core" evidence="9">
    <location>
        <begin position="18"/>
        <end position="237"/>
    </location>
</feature>
<comment type="similarity">
    <text evidence="6">Belongs to the ABC-4 integral membrane protein family.</text>
</comment>
<name>A0A4R7KL34_9CLOT</name>
<dbReference type="PANTHER" id="PTHR30572">
    <property type="entry name" value="MEMBRANE COMPONENT OF TRANSPORTER-RELATED"/>
    <property type="match status" value="1"/>
</dbReference>
<feature type="transmembrane region" description="Helical" evidence="7">
    <location>
        <begin position="302"/>
        <end position="328"/>
    </location>
</feature>
<evidence type="ECO:0000256" key="3">
    <source>
        <dbReference type="ARBA" id="ARBA00022692"/>
    </source>
</evidence>
<dbReference type="Proteomes" id="UP000295325">
    <property type="component" value="Unassembled WGS sequence"/>
</dbReference>
<feature type="transmembrane region" description="Helical" evidence="7">
    <location>
        <begin position="348"/>
        <end position="374"/>
    </location>
</feature>
<evidence type="ECO:0000256" key="1">
    <source>
        <dbReference type="ARBA" id="ARBA00004651"/>
    </source>
</evidence>
<evidence type="ECO:0000313" key="10">
    <source>
        <dbReference type="EMBL" id="TDT57260.1"/>
    </source>
</evidence>
<sequence length="427" mass="46734">MYRRIILKSFKIRRKQIALAVIAVIMGASLISALAGVYLNIEEKVGKELSSYGANIIVKPKDDGIQLEIGGVNYGSNKQQNYLREDELYKIKKIFWKYNILGFSPSLNTVVKAGPKNESIVLTGTWFEKELEIPDETFKTTKAGVKTVSSWWTVDGKWINDEDNKPEAILGAAAAKQLKNKVGDVIRIRYNGKSIDLKVVGILHTGGEEENQIFTNLSIVQDLMGLKGKISEIKVSAAITPEDEFAKRDITKMTKEEYDRWYCTPYISSIALQIEEVITGSDAQPIEQIASAQGNFLKKIKLMMMLITLVAVAASALGVMTAMTTSILERRKEIGIIKAIGAQTSQTLALFMTEISAIGIIGGVIGYGAGIGLAQLIGNAVFNSRIVVNVIVFPLTIIIAIGITLIGCLIPIRNALKIDPVIVLRGE</sequence>
<dbReference type="AlphaFoldDB" id="A0A4R7KL34"/>
<evidence type="ECO:0000313" key="11">
    <source>
        <dbReference type="Proteomes" id="UP000295325"/>
    </source>
</evidence>
<keyword evidence="3 7" id="KW-0812">Transmembrane</keyword>
<dbReference type="OrthoDB" id="9770036at2"/>
<dbReference type="PANTHER" id="PTHR30572:SF4">
    <property type="entry name" value="ABC TRANSPORTER PERMEASE YTRF"/>
    <property type="match status" value="1"/>
</dbReference>
<keyword evidence="5 7" id="KW-0472">Membrane</keyword>
<dbReference type="InterPro" id="IPR025857">
    <property type="entry name" value="MacB_PCD"/>
</dbReference>
<dbReference type="Pfam" id="PF02687">
    <property type="entry name" value="FtsX"/>
    <property type="match status" value="1"/>
</dbReference>
<keyword evidence="2" id="KW-1003">Cell membrane</keyword>
<evidence type="ECO:0000256" key="6">
    <source>
        <dbReference type="ARBA" id="ARBA00038076"/>
    </source>
</evidence>
<dbReference type="GO" id="GO:0022857">
    <property type="term" value="F:transmembrane transporter activity"/>
    <property type="evidence" value="ECO:0007669"/>
    <property type="project" value="TreeGrafter"/>
</dbReference>
<evidence type="ECO:0000256" key="7">
    <source>
        <dbReference type="SAM" id="Phobius"/>
    </source>
</evidence>
<feature type="transmembrane region" description="Helical" evidence="7">
    <location>
        <begin position="386"/>
        <end position="410"/>
    </location>
</feature>
<evidence type="ECO:0000259" key="9">
    <source>
        <dbReference type="Pfam" id="PF12704"/>
    </source>
</evidence>
<organism evidence="10 11">
    <name type="scientific">Fonticella tunisiensis</name>
    <dbReference type="NCBI Taxonomy" id="1096341"/>
    <lineage>
        <taxon>Bacteria</taxon>
        <taxon>Bacillati</taxon>
        <taxon>Bacillota</taxon>
        <taxon>Clostridia</taxon>
        <taxon>Eubacteriales</taxon>
        <taxon>Clostridiaceae</taxon>
        <taxon>Fonticella</taxon>
    </lineage>
</organism>
<dbReference type="InterPro" id="IPR050250">
    <property type="entry name" value="Macrolide_Exporter_MacB"/>
</dbReference>
<evidence type="ECO:0000256" key="2">
    <source>
        <dbReference type="ARBA" id="ARBA00022475"/>
    </source>
</evidence>
<reference evidence="10 11" key="1">
    <citation type="submission" date="2019-03" db="EMBL/GenBank/DDBJ databases">
        <title>Genomic Encyclopedia of Type Strains, Phase IV (KMG-IV): sequencing the most valuable type-strain genomes for metagenomic binning, comparative biology and taxonomic classification.</title>
        <authorList>
            <person name="Goeker M."/>
        </authorList>
    </citation>
    <scope>NUCLEOTIDE SEQUENCE [LARGE SCALE GENOMIC DNA]</scope>
    <source>
        <strain evidence="10 11">DSM 24455</strain>
    </source>
</reference>
<evidence type="ECO:0000256" key="5">
    <source>
        <dbReference type="ARBA" id="ARBA00023136"/>
    </source>
</evidence>
<feature type="domain" description="ABC3 transporter permease C-terminal" evidence="8">
    <location>
        <begin position="306"/>
        <end position="420"/>
    </location>
</feature>
<keyword evidence="4 7" id="KW-1133">Transmembrane helix</keyword>
<accession>A0A4R7KL34</accession>